<dbReference type="AlphaFoldDB" id="A0A1G5VWH7"/>
<gene>
    <name evidence="6" type="ORF">SAMN02910315_00946</name>
</gene>
<reference evidence="6 7" key="1">
    <citation type="submission" date="2016-10" db="EMBL/GenBank/DDBJ databases">
        <authorList>
            <person name="Varghese N."/>
            <person name="Submissions S."/>
        </authorList>
    </citation>
    <scope>NUCLEOTIDE SEQUENCE [LARGE SCALE GENOMIC DNA]</scope>
    <source>
        <strain evidence="6 7">DSM 16643</strain>
    </source>
</reference>
<keyword evidence="4" id="KW-0862">Zinc</keyword>
<evidence type="ECO:0000313" key="7">
    <source>
        <dbReference type="Proteomes" id="UP000323439"/>
    </source>
</evidence>
<dbReference type="RefSeq" id="WP_149731637.1">
    <property type="nucleotide sequence ID" value="NZ_FMXB01000006.1"/>
</dbReference>
<evidence type="ECO:0000259" key="5">
    <source>
        <dbReference type="SMART" id="SM00709"/>
    </source>
</evidence>
<keyword evidence="3" id="KW-0863">Zinc-finger</keyword>
<dbReference type="PANTHER" id="PTHR10876">
    <property type="entry name" value="ZINC FINGER PROTEIN ZPR1"/>
    <property type="match status" value="1"/>
</dbReference>
<dbReference type="NCBIfam" id="TIGR00310">
    <property type="entry name" value="ZPR1_znf"/>
    <property type="match status" value="1"/>
</dbReference>
<dbReference type="InterPro" id="IPR004470">
    <property type="entry name" value="ZPR1-like_arc"/>
</dbReference>
<dbReference type="InterPro" id="IPR042451">
    <property type="entry name" value="ZPR1_A/B_dom"/>
</dbReference>
<comment type="similarity">
    <text evidence="1">Belongs to the ZPR1 family.</text>
</comment>
<dbReference type="InterPro" id="IPR042452">
    <property type="entry name" value="ZPR1_Znf1/2"/>
</dbReference>
<dbReference type="NCBIfam" id="TIGR00340">
    <property type="entry name" value="zpr1_rel"/>
    <property type="match status" value="1"/>
</dbReference>
<dbReference type="SMART" id="SM00709">
    <property type="entry name" value="Zpr1"/>
    <property type="match status" value="1"/>
</dbReference>
<evidence type="ECO:0000256" key="4">
    <source>
        <dbReference type="ARBA" id="ARBA00022833"/>
    </source>
</evidence>
<dbReference type="InterPro" id="IPR004457">
    <property type="entry name" value="Znf_ZPR1"/>
</dbReference>
<evidence type="ECO:0000313" key="6">
    <source>
        <dbReference type="EMBL" id="SDA50223.1"/>
    </source>
</evidence>
<evidence type="ECO:0000256" key="3">
    <source>
        <dbReference type="ARBA" id="ARBA00022771"/>
    </source>
</evidence>
<dbReference type="Pfam" id="PF22794">
    <property type="entry name" value="jr-ZPR1"/>
    <property type="match status" value="1"/>
</dbReference>
<dbReference type="Gene3D" id="2.20.25.420">
    <property type="entry name" value="ZPR1, zinc finger domain"/>
    <property type="match status" value="1"/>
</dbReference>
<keyword evidence="7" id="KW-1185">Reference proteome</keyword>
<proteinExistence type="inferred from homology"/>
<keyword evidence="2" id="KW-0479">Metal-binding</keyword>
<dbReference type="EMBL" id="FMXB01000006">
    <property type="protein sequence ID" value="SDA50223.1"/>
    <property type="molecule type" value="Genomic_DNA"/>
</dbReference>
<evidence type="ECO:0000256" key="1">
    <source>
        <dbReference type="ARBA" id="ARBA00008354"/>
    </source>
</evidence>
<dbReference type="Pfam" id="PF03367">
    <property type="entry name" value="Zn_ribbon_ZPR1"/>
    <property type="match status" value="1"/>
</dbReference>
<sequence>MSEEETTNINESIIKCPACGIEGIAKSIMKEIEIPHFGNVLETTILCENCGFKHSDIISLEQNDPARYTLEICKDTLSTRVVRSQSATVSIPEIGVKVEPGPKSEGYVTNVEGILTRFEGAVKTALKMFEDAQSQKNAKATLAEIQELIKGNGTATLIIDDPFGQSNIVSDDVIISEIPSEELKDLKTGFSHIEDRS</sequence>
<name>A0A1G5VWH7_9EURY</name>
<dbReference type="InterPro" id="IPR056180">
    <property type="entry name" value="ZPR1_jr_dom"/>
</dbReference>
<dbReference type="PANTHER" id="PTHR10876:SF0">
    <property type="entry name" value="ZINC FINGER PROTEIN ZPR1"/>
    <property type="match status" value="1"/>
</dbReference>
<evidence type="ECO:0000256" key="2">
    <source>
        <dbReference type="ARBA" id="ARBA00022723"/>
    </source>
</evidence>
<feature type="domain" description="Zinc finger ZPR1-type" evidence="5">
    <location>
        <begin position="14"/>
        <end position="170"/>
    </location>
</feature>
<protein>
    <submittedName>
        <fullName evidence="6">Zinc finger protein</fullName>
    </submittedName>
</protein>
<accession>A0A1G5VWH7</accession>
<dbReference type="STRING" id="230361.sm9_0602"/>
<dbReference type="Gene3D" id="2.60.120.1040">
    <property type="entry name" value="ZPR1, A/B domain"/>
    <property type="match status" value="1"/>
</dbReference>
<dbReference type="InterPro" id="IPR040141">
    <property type="entry name" value="ZPR1"/>
</dbReference>
<dbReference type="Proteomes" id="UP000323439">
    <property type="component" value="Unassembled WGS sequence"/>
</dbReference>
<dbReference type="GO" id="GO:0008270">
    <property type="term" value="F:zinc ion binding"/>
    <property type="evidence" value="ECO:0007669"/>
    <property type="project" value="UniProtKB-KW"/>
</dbReference>
<dbReference type="OrthoDB" id="14924at2157"/>
<organism evidence="6 7">
    <name type="scientific">Methanobrevibacter millerae</name>
    <dbReference type="NCBI Taxonomy" id="230361"/>
    <lineage>
        <taxon>Archaea</taxon>
        <taxon>Methanobacteriati</taxon>
        <taxon>Methanobacteriota</taxon>
        <taxon>Methanomada group</taxon>
        <taxon>Methanobacteria</taxon>
        <taxon>Methanobacteriales</taxon>
        <taxon>Methanobacteriaceae</taxon>
        <taxon>Methanobrevibacter</taxon>
    </lineage>
</organism>